<accession>A0A6A5U8Q7</accession>
<evidence type="ECO:0000256" key="1">
    <source>
        <dbReference type="SAM" id="MobiDB-lite"/>
    </source>
</evidence>
<dbReference type="Proteomes" id="UP000800035">
    <property type="component" value="Unassembled WGS sequence"/>
</dbReference>
<feature type="compositionally biased region" description="Polar residues" evidence="1">
    <location>
        <begin position="36"/>
        <end position="52"/>
    </location>
</feature>
<gene>
    <name evidence="2" type="ORF">CC80DRAFT_544821</name>
</gene>
<reference evidence="2" key="1">
    <citation type="journal article" date="2020" name="Stud. Mycol.">
        <title>101 Dothideomycetes genomes: a test case for predicting lifestyles and emergence of pathogens.</title>
        <authorList>
            <person name="Haridas S."/>
            <person name="Albert R."/>
            <person name="Binder M."/>
            <person name="Bloem J."/>
            <person name="Labutti K."/>
            <person name="Salamov A."/>
            <person name="Andreopoulos B."/>
            <person name="Baker S."/>
            <person name="Barry K."/>
            <person name="Bills G."/>
            <person name="Bluhm B."/>
            <person name="Cannon C."/>
            <person name="Castanera R."/>
            <person name="Culley D."/>
            <person name="Daum C."/>
            <person name="Ezra D."/>
            <person name="Gonzalez J."/>
            <person name="Henrissat B."/>
            <person name="Kuo A."/>
            <person name="Liang C."/>
            <person name="Lipzen A."/>
            <person name="Lutzoni F."/>
            <person name="Magnuson J."/>
            <person name="Mondo S."/>
            <person name="Nolan M."/>
            <person name="Ohm R."/>
            <person name="Pangilinan J."/>
            <person name="Park H.-J."/>
            <person name="Ramirez L."/>
            <person name="Alfaro M."/>
            <person name="Sun H."/>
            <person name="Tritt A."/>
            <person name="Yoshinaga Y."/>
            <person name="Zwiers L.-H."/>
            <person name="Turgeon B."/>
            <person name="Goodwin S."/>
            <person name="Spatafora J."/>
            <person name="Crous P."/>
            <person name="Grigoriev I."/>
        </authorList>
    </citation>
    <scope>NUCLEOTIDE SEQUENCE</scope>
    <source>
        <strain evidence="2">CBS 675.92</strain>
    </source>
</reference>
<keyword evidence="3" id="KW-1185">Reference proteome</keyword>
<name>A0A6A5U8Q7_9PLEO</name>
<sequence>MTKAHAQIPLYRTYKATAKKTSPKADLLNSLQKAKSLPSSQERLLNANSLTEPLQDKPSHTNRFPKLDQSSTSQELPQPPPSPRALFTSGADPPAS</sequence>
<evidence type="ECO:0000313" key="3">
    <source>
        <dbReference type="Proteomes" id="UP000800035"/>
    </source>
</evidence>
<feature type="region of interest" description="Disordered" evidence="1">
    <location>
        <begin position="36"/>
        <end position="96"/>
    </location>
</feature>
<proteinExistence type="predicted"/>
<dbReference type="AlphaFoldDB" id="A0A6A5U8Q7"/>
<organism evidence="2 3">
    <name type="scientific">Byssothecium circinans</name>
    <dbReference type="NCBI Taxonomy" id="147558"/>
    <lineage>
        <taxon>Eukaryota</taxon>
        <taxon>Fungi</taxon>
        <taxon>Dikarya</taxon>
        <taxon>Ascomycota</taxon>
        <taxon>Pezizomycotina</taxon>
        <taxon>Dothideomycetes</taxon>
        <taxon>Pleosporomycetidae</taxon>
        <taxon>Pleosporales</taxon>
        <taxon>Massarineae</taxon>
        <taxon>Massarinaceae</taxon>
        <taxon>Byssothecium</taxon>
    </lineage>
</organism>
<protein>
    <submittedName>
        <fullName evidence="2">Uncharacterized protein</fullName>
    </submittedName>
</protein>
<evidence type="ECO:0000313" key="2">
    <source>
        <dbReference type="EMBL" id="KAF1960369.1"/>
    </source>
</evidence>
<dbReference type="EMBL" id="ML976983">
    <property type="protein sequence ID" value="KAF1960369.1"/>
    <property type="molecule type" value="Genomic_DNA"/>
</dbReference>